<evidence type="ECO:0000313" key="6">
    <source>
        <dbReference type="Proteomes" id="UP000263900"/>
    </source>
</evidence>
<sequence length="307" mass="32646">MKKYGLLASLYLIAQSSLFAQEPAYINYNAALGGALTSFVQKADTALWSASLASLQKSARTVQEEAPVGLPLEKKGTTKKAFTDEALYANRKSGVVVIGNLRKGTAGNNINFEVKGTGFFITKEGHCVTNFHVVQELLQSTPPTDGLVYFVITEDRKVYAINGLLAYSKNNDLAVLSINGGGQGFNAIPLGQPAVVGAPVYCISHPAGEFYYFSKGMVARNLIRDSTALGVTYSASGKTPIRMEVTADYGGGSSGGPLIDQYGNLVGIVATTSTIYLNEQLPQGVRQHPQMVIKDAVPVKALTGLLQ</sequence>
<keyword evidence="6" id="KW-1185">Reference proteome</keyword>
<dbReference type="InterPro" id="IPR009003">
    <property type="entry name" value="Peptidase_S1_PA"/>
</dbReference>
<dbReference type="OrthoDB" id="636533at2"/>
<dbReference type="Pfam" id="PF13365">
    <property type="entry name" value="Trypsin_2"/>
    <property type="match status" value="1"/>
</dbReference>
<evidence type="ECO:0000256" key="2">
    <source>
        <dbReference type="ARBA" id="ARBA00022670"/>
    </source>
</evidence>
<evidence type="ECO:0000313" key="5">
    <source>
        <dbReference type="EMBL" id="AXY73712.1"/>
    </source>
</evidence>
<dbReference type="Gene3D" id="2.40.10.10">
    <property type="entry name" value="Trypsin-like serine proteases"/>
    <property type="match status" value="2"/>
</dbReference>
<reference evidence="5 6" key="1">
    <citation type="submission" date="2018-09" db="EMBL/GenBank/DDBJ databases">
        <title>Genome sequencing of strain 6GH32-13.</title>
        <authorList>
            <person name="Weon H.-Y."/>
            <person name="Heo J."/>
            <person name="Kwon S.-W."/>
        </authorList>
    </citation>
    <scope>NUCLEOTIDE SEQUENCE [LARGE SCALE GENOMIC DNA]</scope>
    <source>
        <strain evidence="5 6">5GH32-13</strain>
    </source>
</reference>
<dbReference type="InterPro" id="IPR043504">
    <property type="entry name" value="Peptidase_S1_PA_chymotrypsin"/>
</dbReference>
<dbReference type="Proteomes" id="UP000263900">
    <property type="component" value="Chromosome"/>
</dbReference>
<keyword evidence="2 5" id="KW-0645">Protease</keyword>
<evidence type="ECO:0000256" key="3">
    <source>
        <dbReference type="ARBA" id="ARBA00022801"/>
    </source>
</evidence>
<name>A0A3B7MH44_9BACT</name>
<comment type="similarity">
    <text evidence="1">Belongs to the peptidase S1C family.</text>
</comment>
<gene>
    <name evidence="5" type="ORF">D3H65_06840</name>
</gene>
<dbReference type="RefSeq" id="WP_119049547.1">
    <property type="nucleotide sequence ID" value="NZ_CP032157.1"/>
</dbReference>
<dbReference type="PANTHER" id="PTHR43343">
    <property type="entry name" value="PEPTIDASE S12"/>
    <property type="match status" value="1"/>
</dbReference>
<keyword evidence="3" id="KW-0378">Hydrolase</keyword>
<protein>
    <submittedName>
        <fullName evidence="5">Serine protease</fullName>
    </submittedName>
</protein>
<dbReference type="SUPFAM" id="SSF50494">
    <property type="entry name" value="Trypsin-like serine proteases"/>
    <property type="match status" value="1"/>
</dbReference>
<dbReference type="KEGG" id="pseg:D3H65_06840"/>
<feature type="chain" id="PRO_5017756477" evidence="4">
    <location>
        <begin position="21"/>
        <end position="307"/>
    </location>
</feature>
<feature type="signal peptide" evidence="4">
    <location>
        <begin position="1"/>
        <end position="20"/>
    </location>
</feature>
<dbReference type="GO" id="GO:0006508">
    <property type="term" value="P:proteolysis"/>
    <property type="evidence" value="ECO:0007669"/>
    <property type="project" value="UniProtKB-KW"/>
</dbReference>
<evidence type="ECO:0000256" key="4">
    <source>
        <dbReference type="SAM" id="SignalP"/>
    </source>
</evidence>
<dbReference type="AlphaFoldDB" id="A0A3B7MH44"/>
<evidence type="ECO:0000256" key="1">
    <source>
        <dbReference type="ARBA" id="ARBA00010541"/>
    </source>
</evidence>
<dbReference type="GO" id="GO:0008233">
    <property type="term" value="F:peptidase activity"/>
    <property type="evidence" value="ECO:0007669"/>
    <property type="project" value="UniProtKB-KW"/>
</dbReference>
<dbReference type="InterPro" id="IPR051201">
    <property type="entry name" value="Chloro_Bact_Ser_Proteases"/>
</dbReference>
<proteinExistence type="inferred from homology"/>
<organism evidence="5 6">
    <name type="scientific">Paraflavitalea soli</name>
    <dbReference type="NCBI Taxonomy" id="2315862"/>
    <lineage>
        <taxon>Bacteria</taxon>
        <taxon>Pseudomonadati</taxon>
        <taxon>Bacteroidota</taxon>
        <taxon>Chitinophagia</taxon>
        <taxon>Chitinophagales</taxon>
        <taxon>Chitinophagaceae</taxon>
        <taxon>Paraflavitalea</taxon>
    </lineage>
</organism>
<dbReference type="PANTHER" id="PTHR43343:SF3">
    <property type="entry name" value="PROTEASE DO-LIKE 8, CHLOROPLASTIC"/>
    <property type="match status" value="1"/>
</dbReference>
<accession>A0A3B7MH44</accession>
<keyword evidence="4" id="KW-0732">Signal</keyword>
<dbReference type="EMBL" id="CP032157">
    <property type="protein sequence ID" value="AXY73712.1"/>
    <property type="molecule type" value="Genomic_DNA"/>
</dbReference>